<gene>
    <name evidence="2" type="ORF">ABWK59_01710</name>
</gene>
<reference evidence="2" key="1">
    <citation type="submission" date="2024-06" db="EMBL/GenBank/DDBJ databases">
        <title>The genome sequences of Kitasatospora sp. strain HUAS MG31.</title>
        <authorList>
            <person name="Mo P."/>
        </authorList>
    </citation>
    <scope>NUCLEOTIDE SEQUENCE</scope>
    <source>
        <strain evidence="2">HUAS MG31</strain>
    </source>
</reference>
<dbReference type="Pfam" id="PF04672">
    <property type="entry name" value="Methyltransf_19"/>
    <property type="match status" value="1"/>
</dbReference>
<dbReference type="GO" id="GO:0008168">
    <property type="term" value="F:methyltransferase activity"/>
    <property type="evidence" value="ECO:0007669"/>
    <property type="project" value="UniProtKB-KW"/>
</dbReference>
<organism evidence="2">
    <name type="scientific">Kitasatospora camelliae</name>
    <dbReference type="NCBI Taxonomy" id="3156397"/>
    <lineage>
        <taxon>Bacteria</taxon>
        <taxon>Bacillati</taxon>
        <taxon>Actinomycetota</taxon>
        <taxon>Actinomycetes</taxon>
        <taxon>Kitasatosporales</taxon>
        <taxon>Streptomycetaceae</taxon>
        <taxon>Kitasatospora</taxon>
    </lineage>
</organism>
<keyword evidence="2" id="KW-0489">Methyltransferase</keyword>
<dbReference type="Gene3D" id="3.40.50.150">
    <property type="entry name" value="Vaccinia Virus protein VP39"/>
    <property type="match status" value="1"/>
</dbReference>
<evidence type="ECO:0000313" key="2">
    <source>
        <dbReference type="EMBL" id="XCM77744.1"/>
    </source>
</evidence>
<dbReference type="GO" id="GO:0032259">
    <property type="term" value="P:methylation"/>
    <property type="evidence" value="ECO:0007669"/>
    <property type="project" value="UniProtKB-KW"/>
</dbReference>
<dbReference type="EMBL" id="CP159872">
    <property type="protein sequence ID" value="XCM77744.1"/>
    <property type="molecule type" value="Genomic_DNA"/>
</dbReference>
<dbReference type="SUPFAM" id="SSF53335">
    <property type="entry name" value="S-adenosyl-L-methionine-dependent methyltransferases"/>
    <property type="match status" value="1"/>
</dbReference>
<dbReference type="InterPro" id="IPR006764">
    <property type="entry name" value="SAM_dep_MeTrfase_SAV2177_type"/>
</dbReference>
<name>A0AAU8JR04_9ACTN</name>
<dbReference type="RefSeq" id="WP_354637441.1">
    <property type="nucleotide sequence ID" value="NZ_CP159872.1"/>
</dbReference>
<dbReference type="EC" id="2.1.1.-" evidence="2"/>
<keyword evidence="2" id="KW-0808">Transferase</keyword>
<dbReference type="AlphaFoldDB" id="A0AAU8JR04"/>
<accession>A0AAU8JR04</accession>
<dbReference type="CDD" id="cd02440">
    <property type="entry name" value="AdoMet_MTases"/>
    <property type="match status" value="1"/>
</dbReference>
<protein>
    <submittedName>
        <fullName evidence="2">SAM-dependent methyltransferase</fullName>
        <ecNumber evidence="2">2.1.1.-</ecNumber>
    </submittedName>
</protein>
<proteinExistence type="predicted"/>
<feature type="region of interest" description="Disordered" evidence="1">
    <location>
        <begin position="1"/>
        <end position="30"/>
    </location>
</feature>
<sequence>MPRPSLVRRPAARWGRLPSGPAPELDGQPPEAAVSARVSSALLGGKDHWPRDRDAAQRLCELDPSWARDAAAARAAVLGLAAATRGIDQFVDLGCGLTTGAADSALAPLHTAVGPRHPGAHVVYADRDPMVLAHTRALLHPPAPATARHLEADLTDPVALLAALRHEAGLQWRRPVAVLLSDVLHELTDAQARPLLAALRDDLPDGSVLLLTHRLPAEGATAAAVATAHTEAALAWHPRAADQLTALLPGWRALPLAHTTRTPGFTTLAVTTGRRPA</sequence>
<evidence type="ECO:0000256" key="1">
    <source>
        <dbReference type="SAM" id="MobiDB-lite"/>
    </source>
</evidence>
<dbReference type="InterPro" id="IPR029063">
    <property type="entry name" value="SAM-dependent_MTases_sf"/>
</dbReference>
<dbReference type="KEGG" id="kcm:ABWK59_01710"/>